<evidence type="ECO:0000256" key="3">
    <source>
        <dbReference type="ARBA" id="ARBA00022989"/>
    </source>
</evidence>
<feature type="transmembrane region" description="Helical" evidence="5">
    <location>
        <begin position="148"/>
        <end position="172"/>
    </location>
</feature>
<feature type="transmembrane region" description="Helical" evidence="5">
    <location>
        <begin position="107"/>
        <end position="128"/>
    </location>
</feature>
<accession>A0A6A4I737</accession>
<dbReference type="OrthoDB" id="3358017at2759"/>
<reference evidence="7" key="1">
    <citation type="journal article" date="2019" name="Environ. Microbiol.">
        <title>Fungal ecological strategies reflected in gene transcription - a case study of two litter decomposers.</title>
        <authorList>
            <person name="Barbi F."/>
            <person name="Kohler A."/>
            <person name="Barry K."/>
            <person name="Baskaran P."/>
            <person name="Daum C."/>
            <person name="Fauchery L."/>
            <person name="Ihrmark K."/>
            <person name="Kuo A."/>
            <person name="LaButti K."/>
            <person name="Lipzen A."/>
            <person name="Morin E."/>
            <person name="Grigoriev I.V."/>
            <person name="Henrissat B."/>
            <person name="Lindahl B."/>
            <person name="Martin F."/>
        </authorList>
    </citation>
    <scope>NUCLEOTIDE SEQUENCE</scope>
    <source>
        <strain evidence="7">JB14</strain>
    </source>
</reference>
<feature type="transmembrane region" description="Helical" evidence="5">
    <location>
        <begin position="261"/>
        <end position="280"/>
    </location>
</feature>
<evidence type="ECO:0000313" key="7">
    <source>
        <dbReference type="EMBL" id="KAE9404897.1"/>
    </source>
</evidence>
<evidence type="ECO:0000256" key="6">
    <source>
        <dbReference type="SAM" id="SignalP"/>
    </source>
</evidence>
<feature type="chain" id="PRO_5025496102" description="RTA1-domain-containing protein" evidence="6">
    <location>
        <begin position="33"/>
        <end position="317"/>
    </location>
</feature>
<gene>
    <name evidence="7" type="ORF">BT96DRAFT_853410</name>
</gene>
<evidence type="ECO:0000256" key="5">
    <source>
        <dbReference type="SAM" id="Phobius"/>
    </source>
</evidence>
<comment type="subcellular location">
    <subcellularLocation>
        <location evidence="1">Membrane</location>
        <topology evidence="1">Multi-pass membrane protein</topology>
    </subcellularLocation>
</comment>
<sequence>MFFFTSPCSRSFVNALVALLYFLFFHPQPVGATRNVALIFGYVPNQTDAIIAAAFYFSFGAMLTFHIVKWRNWWALALSIGTLGSGMGFITRFILAQPVHQTSKTIMIIEEVLTLCFPAGFLAFNYIVYGRLLLNCIGTRHSLLRPQWVSTFFILSDVSTFMIQAVGAVFVVQPEHHTMGEKVVETGVILQTISFGVYSTFLLLTYLSICREKSSAGTEVWWRAYQAVAFSSIFIVVRSIYRTTSSIEGTTSIIATTETYLYLLDVLPLMIAIGIYIPFWPGRYMTGEDSIANLPGEQHKLSSFEFQSRSGLRETRV</sequence>
<keyword evidence="4 5" id="KW-0472">Membrane</keyword>
<keyword evidence="6" id="KW-0732">Signal</keyword>
<evidence type="ECO:0008006" key="9">
    <source>
        <dbReference type="Google" id="ProtNLM"/>
    </source>
</evidence>
<feature type="signal peptide" evidence="6">
    <location>
        <begin position="1"/>
        <end position="32"/>
    </location>
</feature>
<evidence type="ECO:0000313" key="8">
    <source>
        <dbReference type="Proteomes" id="UP000799118"/>
    </source>
</evidence>
<protein>
    <recommendedName>
        <fullName evidence="9">RTA1-domain-containing protein</fullName>
    </recommendedName>
</protein>
<dbReference type="Proteomes" id="UP000799118">
    <property type="component" value="Unassembled WGS sequence"/>
</dbReference>
<evidence type="ECO:0000256" key="4">
    <source>
        <dbReference type="ARBA" id="ARBA00023136"/>
    </source>
</evidence>
<evidence type="ECO:0000256" key="1">
    <source>
        <dbReference type="ARBA" id="ARBA00004141"/>
    </source>
</evidence>
<dbReference type="PANTHER" id="PTHR31465:SF1">
    <property type="entry name" value="PROTEIN RTA1-RELATED"/>
    <property type="match status" value="1"/>
</dbReference>
<evidence type="ECO:0000256" key="2">
    <source>
        <dbReference type="ARBA" id="ARBA00022692"/>
    </source>
</evidence>
<feature type="transmembrane region" description="Helical" evidence="5">
    <location>
        <begin position="221"/>
        <end position="241"/>
    </location>
</feature>
<feature type="transmembrane region" description="Helical" evidence="5">
    <location>
        <begin position="75"/>
        <end position="95"/>
    </location>
</feature>
<feature type="transmembrane region" description="Helical" evidence="5">
    <location>
        <begin position="188"/>
        <end position="209"/>
    </location>
</feature>
<keyword evidence="8" id="KW-1185">Reference proteome</keyword>
<proteinExistence type="predicted"/>
<dbReference type="GO" id="GO:0016020">
    <property type="term" value="C:membrane"/>
    <property type="evidence" value="ECO:0007669"/>
    <property type="project" value="UniProtKB-SubCell"/>
</dbReference>
<dbReference type="EMBL" id="ML769413">
    <property type="protein sequence ID" value="KAE9404897.1"/>
    <property type="molecule type" value="Genomic_DNA"/>
</dbReference>
<keyword evidence="2 5" id="KW-0812">Transmembrane</keyword>
<keyword evidence="3 5" id="KW-1133">Transmembrane helix</keyword>
<dbReference type="AlphaFoldDB" id="A0A6A4I737"/>
<dbReference type="PANTHER" id="PTHR31465">
    <property type="entry name" value="PROTEIN RTA1-RELATED"/>
    <property type="match status" value="1"/>
</dbReference>
<dbReference type="InterPro" id="IPR007568">
    <property type="entry name" value="RTA1"/>
</dbReference>
<name>A0A6A4I737_9AGAR</name>
<feature type="transmembrane region" description="Helical" evidence="5">
    <location>
        <begin position="48"/>
        <end position="68"/>
    </location>
</feature>
<dbReference type="Pfam" id="PF04479">
    <property type="entry name" value="RTA1"/>
    <property type="match status" value="1"/>
</dbReference>
<organism evidence="7 8">
    <name type="scientific">Gymnopus androsaceus JB14</name>
    <dbReference type="NCBI Taxonomy" id="1447944"/>
    <lineage>
        <taxon>Eukaryota</taxon>
        <taxon>Fungi</taxon>
        <taxon>Dikarya</taxon>
        <taxon>Basidiomycota</taxon>
        <taxon>Agaricomycotina</taxon>
        <taxon>Agaricomycetes</taxon>
        <taxon>Agaricomycetidae</taxon>
        <taxon>Agaricales</taxon>
        <taxon>Marasmiineae</taxon>
        <taxon>Omphalotaceae</taxon>
        <taxon>Gymnopus</taxon>
    </lineage>
</organism>